<accession>A0AAV4TC37</accession>
<sequence>MSESGSEKSSGSSCDEENIYLALQDIQRQFQMLIGKKLSRYADKLERKLNLPDHSRFVFEDPIEFTEELDAFLFSLKVALDESERNFLKYAREIFYNIRRNVEVRITFYQTASAKLSLMNLSEVNKLDFENVKQACYHALKLLQKVLVMLDTDYKKLNLLFNSVEEIKNVKSIPIFAYNQTRRNGKLNEKVLSLLKKSFDNLSGYWTCIAKHHSNFKNIYARILVRRDLGNLIKNQKFISLAI</sequence>
<gene>
    <name evidence="1" type="ORF">CEXT_208701</name>
</gene>
<evidence type="ECO:0000313" key="2">
    <source>
        <dbReference type="Proteomes" id="UP001054945"/>
    </source>
</evidence>
<reference evidence="1 2" key="1">
    <citation type="submission" date="2021-06" db="EMBL/GenBank/DDBJ databases">
        <title>Caerostris extrusa draft genome.</title>
        <authorList>
            <person name="Kono N."/>
            <person name="Arakawa K."/>
        </authorList>
    </citation>
    <scope>NUCLEOTIDE SEQUENCE [LARGE SCALE GENOMIC DNA]</scope>
</reference>
<proteinExistence type="predicted"/>
<keyword evidence="2" id="KW-1185">Reference proteome</keyword>
<dbReference type="AlphaFoldDB" id="A0AAV4TC37"/>
<organism evidence="1 2">
    <name type="scientific">Caerostris extrusa</name>
    <name type="common">Bark spider</name>
    <name type="synonym">Caerostris bankana</name>
    <dbReference type="NCBI Taxonomy" id="172846"/>
    <lineage>
        <taxon>Eukaryota</taxon>
        <taxon>Metazoa</taxon>
        <taxon>Ecdysozoa</taxon>
        <taxon>Arthropoda</taxon>
        <taxon>Chelicerata</taxon>
        <taxon>Arachnida</taxon>
        <taxon>Araneae</taxon>
        <taxon>Araneomorphae</taxon>
        <taxon>Entelegynae</taxon>
        <taxon>Araneoidea</taxon>
        <taxon>Araneidae</taxon>
        <taxon>Caerostris</taxon>
    </lineage>
</organism>
<name>A0AAV4TC37_CAEEX</name>
<protein>
    <submittedName>
        <fullName evidence="1">Uncharacterized protein</fullName>
    </submittedName>
</protein>
<evidence type="ECO:0000313" key="1">
    <source>
        <dbReference type="EMBL" id="GIY44113.1"/>
    </source>
</evidence>
<dbReference type="EMBL" id="BPLR01011091">
    <property type="protein sequence ID" value="GIY44113.1"/>
    <property type="molecule type" value="Genomic_DNA"/>
</dbReference>
<comment type="caution">
    <text evidence="1">The sequence shown here is derived from an EMBL/GenBank/DDBJ whole genome shotgun (WGS) entry which is preliminary data.</text>
</comment>
<dbReference type="Proteomes" id="UP001054945">
    <property type="component" value="Unassembled WGS sequence"/>
</dbReference>